<evidence type="ECO:0000256" key="1">
    <source>
        <dbReference type="ARBA" id="ARBA00022737"/>
    </source>
</evidence>
<keyword evidence="1" id="KW-0677">Repeat</keyword>
<keyword evidence="6" id="KW-1185">Reference proteome</keyword>
<protein>
    <recommendedName>
        <fullName evidence="4">Teneurin-like YD-shell domain-containing protein</fullName>
    </recommendedName>
</protein>
<proteinExistence type="predicted"/>
<evidence type="ECO:0000259" key="4">
    <source>
        <dbReference type="Pfam" id="PF25023"/>
    </source>
</evidence>
<dbReference type="Gene3D" id="2.180.10.10">
    <property type="entry name" value="RHS repeat-associated core"/>
    <property type="match status" value="1"/>
</dbReference>
<feature type="chain" id="PRO_5045150014" description="Teneurin-like YD-shell domain-containing protein" evidence="3">
    <location>
        <begin position="25"/>
        <end position="308"/>
    </location>
</feature>
<dbReference type="RefSeq" id="WP_252083531.1">
    <property type="nucleotide sequence ID" value="NZ_CP092418.1"/>
</dbReference>
<accession>A0ABY4VD77</accession>
<evidence type="ECO:0000313" key="5">
    <source>
        <dbReference type="EMBL" id="USD21128.1"/>
    </source>
</evidence>
<dbReference type="Pfam" id="PF25023">
    <property type="entry name" value="TEN_YD-shell"/>
    <property type="match status" value="1"/>
</dbReference>
<sequence length="308" mass="32786">MMQQLIRTLLAAVVLLAFSVTSQAEVTVTYLHTDALGSVVAASDEDGDLLWRKAYMPYGAIHENGQAKNPAVGYTGHVQDDDTGLTYMGARYYDPALGRFLQMDPAGVLDNVESNPMMFNRYAYANGNPYKFIDPDGRQAITAFFPVGGGNINQQVAASKAQQVGAIGGAAAAGAIIFLGPREIVSEVISQATGVELPGIKGLFKRGVAATRRGGNGSYDTEGDFGPLNQTSNITAGHNRAGNPQLKINQGDGSIKIISADRVKIDLPEPRAKKGFKPAKFENAIPGTKGKKRLPTQKELGLLEKFGD</sequence>
<name>A0ABY4VD77_9GAMM</name>
<dbReference type="PANTHER" id="PTHR32305">
    <property type="match status" value="1"/>
</dbReference>
<reference evidence="5" key="1">
    <citation type="submission" date="2022-02" db="EMBL/GenBank/DDBJ databases">
        <title>Coral-associated bacteria.</title>
        <authorList>
            <person name="Tang K."/>
            <person name="Wang X."/>
        </authorList>
    </citation>
    <scope>NUCLEOTIDE SEQUENCE</scope>
    <source>
        <strain evidence="5">SCSIO 43006</strain>
    </source>
</reference>
<gene>
    <name evidence="5" type="ORF">MJO52_19005</name>
</gene>
<evidence type="ECO:0000256" key="3">
    <source>
        <dbReference type="SAM" id="SignalP"/>
    </source>
</evidence>
<organism evidence="5 6">
    <name type="scientific">Microbulbifer variabilis</name>
    <dbReference type="NCBI Taxonomy" id="266805"/>
    <lineage>
        <taxon>Bacteria</taxon>
        <taxon>Pseudomonadati</taxon>
        <taxon>Pseudomonadota</taxon>
        <taxon>Gammaproteobacteria</taxon>
        <taxon>Cellvibrionales</taxon>
        <taxon>Microbulbiferaceae</taxon>
        <taxon>Microbulbifer</taxon>
    </lineage>
</organism>
<feature type="signal peptide" evidence="3">
    <location>
        <begin position="1"/>
        <end position="24"/>
    </location>
</feature>
<dbReference type="NCBIfam" id="TIGR03696">
    <property type="entry name" value="Rhs_assc_core"/>
    <property type="match status" value="1"/>
</dbReference>
<feature type="region of interest" description="Disordered" evidence="2">
    <location>
        <begin position="275"/>
        <end position="295"/>
    </location>
</feature>
<dbReference type="InterPro" id="IPR050708">
    <property type="entry name" value="T6SS_VgrG/RHS"/>
</dbReference>
<feature type="domain" description="Teneurin-like YD-shell" evidence="4">
    <location>
        <begin position="30"/>
        <end position="129"/>
    </location>
</feature>
<dbReference type="InterPro" id="IPR056823">
    <property type="entry name" value="TEN-like_YD-shell"/>
</dbReference>
<evidence type="ECO:0000313" key="6">
    <source>
        <dbReference type="Proteomes" id="UP001055658"/>
    </source>
</evidence>
<evidence type="ECO:0000256" key="2">
    <source>
        <dbReference type="SAM" id="MobiDB-lite"/>
    </source>
</evidence>
<dbReference type="InterPro" id="IPR022385">
    <property type="entry name" value="Rhs_assc_core"/>
</dbReference>
<dbReference type="Proteomes" id="UP001055658">
    <property type="component" value="Chromosome"/>
</dbReference>
<dbReference type="EMBL" id="CP092418">
    <property type="protein sequence ID" value="USD21128.1"/>
    <property type="molecule type" value="Genomic_DNA"/>
</dbReference>
<keyword evidence="3" id="KW-0732">Signal</keyword>
<dbReference type="PANTHER" id="PTHR32305:SF17">
    <property type="entry name" value="TRNA NUCLEASE WAPA"/>
    <property type="match status" value="1"/>
</dbReference>